<protein>
    <submittedName>
        <fullName evidence="1">Uncharacterized protein</fullName>
    </submittedName>
</protein>
<reference evidence="1" key="1">
    <citation type="journal article" date="2020" name="Nature">
        <title>Giant virus diversity and host interactions through global metagenomics.</title>
        <authorList>
            <person name="Schulz F."/>
            <person name="Roux S."/>
            <person name="Paez-Espino D."/>
            <person name="Jungbluth S."/>
            <person name="Walsh D.A."/>
            <person name="Denef V.J."/>
            <person name="McMahon K.D."/>
            <person name="Konstantinidis K.T."/>
            <person name="Eloe-Fadrosh E.A."/>
            <person name="Kyrpides N.C."/>
            <person name="Woyke T."/>
        </authorList>
    </citation>
    <scope>NUCLEOTIDE SEQUENCE</scope>
    <source>
        <strain evidence="1">GVMAG-S-1101161-73</strain>
    </source>
</reference>
<dbReference type="EMBL" id="MN740728">
    <property type="protein sequence ID" value="QHS80945.1"/>
    <property type="molecule type" value="Genomic_DNA"/>
</dbReference>
<proteinExistence type="predicted"/>
<name>A0A6C0ANS5_9ZZZZ</name>
<dbReference type="AlphaFoldDB" id="A0A6C0ANS5"/>
<accession>A0A6C0ANS5</accession>
<organism evidence="1">
    <name type="scientific">viral metagenome</name>
    <dbReference type="NCBI Taxonomy" id="1070528"/>
    <lineage>
        <taxon>unclassified sequences</taxon>
        <taxon>metagenomes</taxon>
        <taxon>organismal metagenomes</taxon>
    </lineage>
</organism>
<sequence length="75" mass="8366">MHPSLTPMQHFLWQGDVVMPLYINWKWGTGKKVGGLASILFYLELGFCALAEVEPLAKPARFSARASAIRSSLIF</sequence>
<evidence type="ECO:0000313" key="1">
    <source>
        <dbReference type="EMBL" id="QHS80945.1"/>
    </source>
</evidence>